<feature type="transmembrane region" description="Helical" evidence="2">
    <location>
        <begin position="167"/>
        <end position="186"/>
    </location>
</feature>
<feature type="compositionally biased region" description="Low complexity" evidence="1">
    <location>
        <begin position="62"/>
        <end position="76"/>
    </location>
</feature>
<evidence type="ECO:0000256" key="1">
    <source>
        <dbReference type="SAM" id="MobiDB-lite"/>
    </source>
</evidence>
<proteinExistence type="predicted"/>
<accession>A0AAN6DYW6</accession>
<keyword evidence="2" id="KW-1133">Transmembrane helix</keyword>
<protein>
    <submittedName>
        <fullName evidence="3">Uncharacterized protein</fullName>
    </submittedName>
</protein>
<reference evidence="3" key="1">
    <citation type="journal article" date="2022" name="bioRxiv">
        <title>Deciphering the potential niche of two novel black yeast fungi from a biological soil crust based on their genomes, phenotypes, and melanin regulation.</title>
        <authorList>
            <consortium name="DOE Joint Genome Institute"/>
            <person name="Carr E.C."/>
            <person name="Barton Q."/>
            <person name="Grambo S."/>
            <person name="Sullivan M."/>
            <person name="Renfro C.M."/>
            <person name="Kuo A."/>
            <person name="Pangilinan J."/>
            <person name="Lipzen A."/>
            <person name="Keymanesh K."/>
            <person name="Savage E."/>
            <person name="Barry K."/>
            <person name="Grigoriev I.V."/>
            <person name="Riekhof W.R."/>
            <person name="Harris S.S."/>
        </authorList>
    </citation>
    <scope>NUCLEOTIDE SEQUENCE</scope>
    <source>
        <strain evidence="3">JF 03-4F</strain>
    </source>
</reference>
<dbReference type="Proteomes" id="UP001203852">
    <property type="component" value="Unassembled WGS sequence"/>
</dbReference>
<keyword evidence="2" id="KW-0812">Transmembrane</keyword>
<feature type="region of interest" description="Disordered" evidence="1">
    <location>
        <begin position="31"/>
        <end position="76"/>
    </location>
</feature>
<evidence type="ECO:0000313" key="4">
    <source>
        <dbReference type="Proteomes" id="UP001203852"/>
    </source>
</evidence>
<evidence type="ECO:0000313" key="3">
    <source>
        <dbReference type="EMBL" id="KAI1613430.1"/>
    </source>
</evidence>
<keyword evidence="2" id="KW-0472">Membrane</keyword>
<dbReference type="EMBL" id="MU404354">
    <property type="protein sequence ID" value="KAI1613430.1"/>
    <property type="molecule type" value="Genomic_DNA"/>
</dbReference>
<dbReference type="AlphaFoldDB" id="A0AAN6DYW6"/>
<feature type="compositionally biased region" description="Polar residues" evidence="1">
    <location>
        <begin position="44"/>
        <end position="56"/>
    </location>
</feature>
<keyword evidence="4" id="KW-1185">Reference proteome</keyword>
<feature type="transmembrane region" description="Helical" evidence="2">
    <location>
        <begin position="248"/>
        <end position="266"/>
    </location>
</feature>
<sequence>MAPKPPPPPMSHSVAYYDTQRNFKQANLTHTANLLPAQPPAAHLQSNTQHTVSSPRTGLHRAPSSPSSDGSSSAASDGDIYLAKHQYHFAPRAEEGVVGKKISRQSHYASHRGTMPQAGSRTHSAYLEDNSTVLRYVQSDVDDEDEVDDHALWILVWMSFLDPFHCIFSAMYTIFALLTFTLLLPLRLCRGECSPSTTFVRMVAPVFRNHLQLIYAKSLSDAHMFEFSPVCLVLIHLVSPIISLGNAIAAWIVAIFWLFALIMGNPDGTERKDDGRATVLMLRDWWERCLLYAIRK</sequence>
<name>A0AAN6DYW6_9EURO</name>
<gene>
    <name evidence="3" type="ORF">EDD36DRAFT_265419</name>
</gene>
<evidence type="ECO:0000256" key="2">
    <source>
        <dbReference type="SAM" id="Phobius"/>
    </source>
</evidence>
<organism evidence="3 4">
    <name type="scientific">Exophiala viscosa</name>
    <dbReference type="NCBI Taxonomy" id="2486360"/>
    <lineage>
        <taxon>Eukaryota</taxon>
        <taxon>Fungi</taxon>
        <taxon>Dikarya</taxon>
        <taxon>Ascomycota</taxon>
        <taxon>Pezizomycotina</taxon>
        <taxon>Eurotiomycetes</taxon>
        <taxon>Chaetothyriomycetidae</taxon>
        <taxon>Chaetothyriales</taxon>
        <taxon>Herpotrichiellaceae</taxon>
        <taxon>Exophiala</taxon>
    </lineage>
</organism>
<comment type="caution">
    <text evidence="3">The sequence shown here is derived from an EMBL/GenBank/DDBJ whole genome shotgun (WGS) entry which is preliminary data.</text>
</comment>